<dbReference type="STRING" id="57577.A0A2K3LLX9"/>
<comment type="caution">
    <text evidence="2">The sequence shown here is derived from an EMBL/GenBank/DDBJ whole genome shotgun (WGS) entry which is preliminary data.</text>
</comment>
<keyword evidence="1" id="KW-0677">Repeat</keyword>
<sequence length="130" mass="15067">MLDCICKICCEKDPFKLRSESLKLLVEMDQHGVPRNVETFNVLIMNLCHTLKVFAMMKVDGCEPGVKTYDLLMTKLGAHNHVEARGRGLDLTPKEYVVDPKFLKKKEKKAVKGEKKREIYQRKWLGREDT</sequence>
<dbReference type="Proteomes" id="UP000236291">
    <property type="component" value="Unassembled WGS sequence"/>
</dbReference>
<dbReference type="InterPro" id="IPR002885">
    <property type="entry name" value="PPR_rpt"/>
</dbReference>
<reference evidence="2 3" key="1">
    <citation type="journal article" date="2014" name="Am. J. Bot.">
        <title>Genome assembly and annotation for red clover (Trifolium pratense; Fabaceae).</title>
        <authorList>
            <person name="Istvanek J."/>
            <person name="Jaros M."/>
            <person name="Krenek A."/>
            <person name="Repkova J."/>
        </authorList>
    </citation>
    <scope>NUCLEOTIDE SEQUENCE [LARGE SCALE GENOMIC DNA]</scope>
    <source>
        <strain evidence="3">cv. Tatra</strain>
        <tissue evidence="2">Young leaves</tissue>
    </source>
</reference>
<evidence type="ECO:0000256" key="1">
    <source>
        <dbReference type="ARBA" id="ARBA00022737"/>
    </source>
</evidence>
<dbReference type="AlphaFoldDB" id="A0A2K3LLX9"/>
<protein>
    <submittedName>
        <fullName evidence="2">Pentatricopeptide repeat-containing protein mitochondrial-like</fullName>
    </submittedName>
</protein>
<dbReference type="InterPro" id="IPR011990">
    <property type="entry name" value="TPR-like_helical_dom_sf"/>
</dbReference>
<name>A0A2K3LLX9_TRIPR</name>
<evidence type="ECO:0000313" key="3">
    <source>
        <dbReference type="Proteomes" id="UP000236291"/>
    </source>
</evidence>
<gene>
    <name evidence="2" type="ORF">L195_g035519</name>
</gene>
<evidence type="ECO:0000313" key="2">
    <source>
        <dbReference type="EMBL" id="PNX79533.1"/>
    </source>
</evidence>
<dbReference type="EMBL" id="ASHM01036152">
    <property type="protein sequence ID" value="PNX79533.1"/>
    <property type="molecule type" value="Genomic_DNA"/>
</dbReference>
<accession>A0A2K3LLX9</accession>
<organism evidence="2 3">
    <name type="scientific">Trifolium pratense</name>
    <name type="common">Red clover</name>
    <dbReference type="NCBI Taxonomy" id="57577"/>
    <lineage>
        <taxon>Eukaryota</taxon>
        <taxon>Viridiplantae</taxon>
        <taxon>Streptophyta</taxon>
        <taxon>Embryophyta</taxon>
        <taxon>Tracheophyta</taxon>
        <taxon>Spermatophyta</taxon>
        <taxon>Magnoliopsida</taxon>
        <taxon>eudicotyledons</taxon>
        <taxon>Gunneridae</taxon>
        <taxon>Pentapetalae</taxon>
        <taxon>rosids</taxon>
        <taxon>fabids</taxon>
        <taxon>Fabales</taxon>
        <taxon>Fabaceae</taxon>
        <taxon>Papilionoideae</taxon>
        <taxon>50 kb inversion clade</taxon>
        <taxon>NPAAA clade</taxon>
        <taxon>Hologalegina</taxon>
        <taxon>IRL clade</taxon>
        <taxon>Trifolieae</taxon>
        <taxon>Trifolium</taxon>
    </lineage>
</organism>
<dbReference type="Gene3D" id="1.25.40.10">
    <property type="entry name" value="Tetratricopeptide repeat domain"/>
    <property type="match status" value="1"/>
</dbReference>
<proteinExistence type="predicted"/>
<dbReference type="Pfam" id="PF13812">
    <property type="entry name" value="PPR_3"/>
    <property type="match status" value="1"/>
</dbReference>
<reference evidence="2 3" key="2">
    <citation type="journal article" date="2017" name="Front. Plant Sci.">
        <title>Gene Classification and Mining of Molecular Markers Useful in Red Clover (Trifolium pratense) Breeding.</title>
        <authorList>
            <person name="Istvanek J."/>
            <person name="Dluhosova J."/>
            <person name="Dluhos P."/>
            <person name="Patkova L."/>
            <person name="Nedelnik J."/>
            <person name="Repkova J."/>
        </authorList>
    </citation>
    <scope>NUCLEOTIDE SEQUENCE [LARGE SCALE GENOMIC DNA]</scope>
    <source>
        <strain evidence="3">cv. Tatra</strain>
        <tissue evidence="2">Young leaves</tissue>
    </source>
</reference>